<gene>
    <name evidence="2" type="ORF">BDP27DRAFT_1431457</name>
</gene>
<protein>
    <submittedName>
        <fullName evidence="2">Uncharacterized protein</fullName>
    </submittedName>
</protein>
<name>A0A9P5PBT5_9AGAR</name>
<accession>A0A9P5PBT5</accession>
<feature type="region of interest" description="Disordered" evidence="1">
    <location>
        <begin position="350"/>
        <end position="371"/>
    </location>
</feature>
<evidence type="ECO:0000313" key="3">
    <source>
        <dbReference type="Proteomes" id="UP000772434"/>
    </source>
</evidence>
<feature type="compositionally biased region" description="Polar residues" evidence="1">
    <location>
        <begin position="586"/>
        <end position="601"/>
    </location>
</feature>
<dbReference type="OrthoDB" id="3242491at2759"/>
<organism evidence="2 3">
    <name type="scientific">Rhodocollybia butyracea</name>
    <dbReference type="NCBI Taxonomy" id="206335"/>
    <lineage>
        <taxon>Eukaryota</taxon>
        <taxon>Fungi</taxon>
        <taxon>Dikarya</taxon>
        <taxon>Basidiomycota</taxon>
        <taxon>Agaricomycotina</taxon>
        <taxon>Agaricomycetes</taxon>
        <taxon>Agaricomycetidae</taxon>
        <taxon>Agaricales</taxon>
        <taxon>Marasmiineae</taxon>
        <taxon>Omphalotaceae</taxon>
        <taxon>Rhodocollybia</taxon>
    </lineage>
</organism>
<keyword evidence="3" id="KW-1185">Reference proteome</keyword>
<feature type="region of interest" description="Disordered" evidence="1">
    <location>
        <begin position="482"/>
        <end position="510"/>
    </location>
</feature>
<evidence type="ECO:0000256" key="1">
    <source>
        <dbReference type="SAM" id="MobiDB-lite"/>
    </source>
</evidence>
<feature type="compositionally biased region" description="Basic residues" evidence="1">
    <location>
        <begin position="762"/>
        <end position="774"/>
    </location>
</feature>
<feature type="region of interest" description="Disordered" evidence="1">
    <location>
        <begin position="579"/>
        <end position="601"/>
    </location>
</feature>
<comment type="caution">
    <text evidence="2">The sequence shown here is derived from an EMBL/GenBank/DDBJ whole genome shotgun (WGS) entry which is preliminary data.</text>
</comment>
<dbReference type="AlphaFoldDB" id="A0A9P5PBT5"/>
<evidence type="ECO:0000313" key="2">
    <source>
        <dbReference type="EMBL" id="KAF9059360.1"/>
    </source>
</evidence>
<proteinExistence type="predicted"/>
<dbReference type="EMBL" id="JADNRY010000306">
    <property type="protein sequence ID" value="KAF9059360.1"/>
    <property type="molecule type" value="Genomic_DNA"/>
</dbReference>
<feature type="region of interest" description="Disordered" evidence="1">
    <location>
        <begin position="685"/>
        <end position="714"/>
    </location>
</feature>
<sequence length="774" mass="82357">MENSIGNLTAAIHSDSCPFMNLSEKAVVRAQFNTLKSMLPAQLDQHHGKEDYIPSTAEDLGDKYVLLHQSARRLEDIKNAALAKYLLDGNIPTALSTGVVSVCPMIQAVNAKPDFAEIQFYFRFQGNLEDDQAEPETLAMVSRYSKPDAQLLEDSFGTSQSSSSFAFSQQNELGIIMNQLKIQQDFLQNMYTAIGHEFSELKTLIDSPPKWNIPQHQQADFPKISYWAAASYRAAKKSKSKISGSKKSHPAFYLQEKDGTVISAETLEQIHGSIRAMFFDALRLGEAPKTFTQFGSAFLQRYEEQICARYPILSYGEGNWKATEVAKDIYSGWYDMYGPKDEDKHFSISTSTGLKREASEPITGGSKPKRAKIETAPATIISTSPPVISAFSSTAPSPPVTLSTALSSTFTLPLSPISTLCSSPPATLGTAPSSFSTLTPFPAVTLSAALSLILTVAPSPPATLSTAPSSISTLAPSLHSSTPATLSTAPSSISSTAPSPAATSSTAPSPISALAPSPISTLAPSPTATLSAALSSNLAAAPSPIMTLSTAPSLISTLAPSSTATLSAALSSTSTLALSPTMASSGTPPSNLTSIPPQSSTTLPKISASISIPTSKFAQPITTPSRITRSASLAHSSASRMIVPSAHTPVTKRGTVSFLVVILFVSLLKDRFNDDLFDSTSILRPPLSETASTSTTTEDKKVNNRKARRPNDDTTEAKSICKVGWCDANPAGTEIQFTQHWNDLGPVGRKPFNSREAEMKKTKSKAKKPKSAAE</sequence>
<feature type="region of interest" description="Disordered" evidence="1">
    <location>
        <begin position="740"/>
        <end position="774"/>
    </location>
</feature>
<dbReference type="Proteomes" id="UP000772434">
    <property type="component" value="Unassembled WGS sequence"/>
</dbReference>
<reference evidence="2" key="1">
    <citation type="submission" date="2020-11" db="EMBL/GenBank/DDBJ databases">
        <authorList>
            <consortium name="DOE Joint Genome Institute"/>
            <person name="Ahrendt S."/>
            <person name="Riley R."/>
            <person name="Andreopoulos W."/>
            <person name="Labutti K."/>
            <person name="Pangilinan J."/>
            <person name="Ruiz-Duenas F.J."/>
            <person name="Barrasa J.M."/>
            <person name="Sanchez-Garcia M."/>
            <person name="Camarero S."/>
            <person name="Miyauchi S."/>
            <person name="Serrano A."/>
            <person name="Linde D."/>
            <person name="Babiker R."/>
            <person name="Drula E."/>
            <person name="Ayuso-Fernandez I."/>
            <person name="Pacheco R."/>
            <person name="Padilla G."/>
            <person name="Ferreira P."/>
            <person name="Barriuso J."/>
            <person name="Kellner H."/>
            <person name="Castanera R."/>
            <person name="Alfaro M."/>
            <person name="Ramirez L."/>
            <person name="Pisabarro A.G."/>
            <person name="Kuo A."/>
            <person name="Tritt A."/>
            <person name="Lipzen A."/>
            <person name="He G."/>
            <person name="Yan M."/>
            <person name="Ng V."/>
            <person name="Cullen D."/>
            <person name="Martin F."/>
            <person name="Rosso M.-N."/>
            <person name="Henrissat B."/>
            <person name="Hibbett D."/>
            <person name="Martinez A.T."/>
            <person name="Grigoriev I.V."/>
        </authorList>
    </citation>
    <scope>NUCLEOTIDE SEQUENCE</scope>
    <source>
        <strain evidence="2">AH 40177</strain>
    </source>
</reference>